<keyword evidence="7" id="KW-0547">Nucleotide-binding</keyword>
<keyword evidence="7" id="KW-0694">RNA-binding</keyword>
<evidence type="ECO:0000256" key="7">
    <source>
        <dbReference type="RuleBase" id="RU367113"/>
    </source>
</evidence>
<dbReference type="Pfam" id="PF08652">
    <property type="entry name" value="RAI1"/>
    <property type="match status" value="1"/>
</dbReference>
<evidence type="ECO:0000313" key="10">
    <source>
        <dbReference type="Proteomes" id="UP000294847"/>
    </source>
</evidence>
<dbReference type="GO" id="GO:0110155">
    <property type="term" value="P:NAD-cap decapping"/>
    <property type="evidence" value="ECO:0007669"/>
    <property type="project" value="TreeGrafter"/>
</dbReference>
<comment type="catalytic activity">
    <reaction evidence="6">
        <text>a 5'-end NAD(+)-phospho-ribonucleoside in mRNA + H2O = a 5'-end phospho-ribonucleoside in mRNA + NAD(+) + H(+)</text>
        <dbReference type="Rhea" id="RHEA:60880"/>
        <dbReference type="Rhea" id="RHEA-COMP:15692"/>
        <dbReference type="Rhea" id="RHEA-COMP:15698"/>
        <dbReference type="ChEBI" id="CHEBI:15377"/>
        <dbReference type="ChEBI" id="CHEBI:15378"/>
        <dbReference type="ChEBI" id="CHEBI:57540"/>
        <dbReference type="ChEBI" id="CHEBI:138282"/>
        <dbReference type="ChEBI" id="CHEBI:144029"/>
    </reaction>
    <physiologicalReaction direction="left-to-right" evidence="6">
        <dbReference type="Rhea" id="RHEA:60881"/>
    </physiologicalReaction>
</comment>
<evidence type="ECO:0000259" key="8">
    <source>
        <dbReference type="Pfam" id="PF08652"/>
    </source>
</evidence>
<feature type="domain" description="RAI1-like" evidence="8">
    <location>
        <begin position="23"/>
        <end position="388"/>
    </location>
</feature>
<comment type="similarity">
    <text evidence="2 7">Belongs to the DXO/Dom3Z family.</text>
</comment>
<gene>
    <name evidence="9" type="ORF">PoMZ_06473</name>
</gene>
<dbReference type="PANTHER" id="PTHR12395:SF9">
    <property type="entry name" value="DECAPPING AND EXORIBONUCLEASE PROTEIN"/>
    <property type="match status" value="1"/>
</dbReference>
<evidence type="ECO:0000256" key="3">
    <source>
        <dbReference type="ARBA" id="ARBA00044676"/>
    </source>
</evidence>
<evidence type="ECO:0000256" key="5">
    <source>
        <dbReference type="ARBA" id="ARBA00046211"/>
    </source>
</evidence>
<dbReference type="GO" id="GO:0005634">
    <property type="term" value="C:nucleus"/>
    <property type="evidence" value="ECO:0007669"/>
    <property type="project" value="UniProtKB-SubCell"/>
</dbReference>
<comment type="subcellular location">
    <subcellularLocation>
        <location evidence="7">Nucleus</location>
    </subcellularLocation>
</comment>
<dbReference type="PANTHER" id="PTHR12395">
    <property type="entry name" value="DOM-3 RELATED"/>
    <property type="match status" value="1"/>
</dbReference>
<evidence type="ECO:0000256" key="2">
    <source>
        <dbReference type="ARBA" id="ARBA00006562"/>
    </source>
</evidence>
<dbReference type="GO" id="GO:0000956">
    <property type="term" value="P:nuclear-transcribed mRNA catabolic process"/>
    <property type="evidence" value="ECO:0007669"/>
    <property type="project" value="TreeGrafter"/>
</dbReference>
<keyword evidence="7" id="KW-0540">Nuclease</keyword>
<keyword evidence="7" id="KW-0479">Metal-binding</keyword>
<evidence type="ECO:0000313" key="9">
    <source>
        <dbReference type="EMBL" id="QBZ64772.1"/>
    </source>
</evidence>
<organism evidence="9 10">
    <name type="scientific">Pyricularia oryzae</name>
    <name type="common">Rice blast fungus</name>
    <name type="synonym">Magnaporthe oryzae</name>
    <dbReference type="NCBI Taxonomy" id="318829"/>
    <lineage>
        <taxon>Eukaryota</taxon>
        <taxon>Fungi</taxon>
        <taxon>Dikarya</taxon>
        <taxon>Ascomycota</taxon>
        <taxon>Pezizomycotina</taxon>
        <taxon>Sordariomycetes</taxon>
        <taxon>Sordariomycetidae</taxon>
        <taxon>Magnaporthales</taxon>
        <taxon>Pyriculariaceae</taxon>
        <taxon>Pyricularia</taxon>
    </lineage>
</organism>
<comment type="catalytic activity">
    <reaction evidence="3">
        <text>a 5'-end (N(7)-methyl 5'-triphosphoguanosine)-ribonucleoside-ribonucleotide in mRNA + H2O = a (N(7)-methyl 5'-triphosphoguanosine)-nucleoside + a 5'-end phospho-ribonucleoside in mRNA + H(+)</text>
        <dbReference type="Rhea" id="RHEA:66928"/>
        <dbReference type="Rhea" id="RHEA-COMP:15692"/>
        <dbReference type="Rhea" id="RHEA-COMP:17313"/>
        <dbReference type="ChEBI" id="CHEBI:15377"/>
        <dbReference type="ChEBI" id="CHEBI:15378"/>
        <dbReference type="ChEBI" id="CHEBI:138282"/>
        <dbReference type="ChEBI" id="CHEBI:172876"/>
        <dbReference type="ChEBI" id="CHEBI:172877"/>
    </reaction>
    <physiologicalReaction direction="left-to-right" evidence="3">
        <dbReference type="Rhea" id="RHEA:66929"/>
    </physiologicalReaction>
</comment>
<dbReference type="EMBL" id="CP034209">
    <property type="protein sequence ID" value="QBZ64772.1"/>
    <property type="molecule type" value="Genomic_DNA"/>
</dbReference>
<comment type="catalytic activity">
    <reaction evidence="4">
        <text>a 5'-end triphospho-ribonucleoside in mRNA + H2O = a 5'-end phospho-ribonucleoside in mRNA + diphosphate + H(+)</text>
        <dbReference type="Rhea" id="RHEA:78683"/>
        <dbReference type="Rhea" id="RHEA-COMP:15692"/>
        <dbReference type="Rhea" id="RHEA-COMP:17164"/>
        <dbReference type="ChEBI" id="CHEBI:15377"/>
        <dbReference type="ChEBI" id="CHEBI:15378"/>
        <dbReference type="ChEBI" id="CHEBI:33019"/>
        <dbReference type="ChEBI" id="CHEBI:138282"/>
        <dbReference type="ChEBI" id="CHEBI:167618"/>
    </reaction>
    <physiologicalReaction direction="left-to-right" evidence="4">
        <dbReference type="Rhea" id="RHEA:78684"/>
    </physiologicalReaction>
</comment>
<protein>
    <recommendedName>
        <fullName evidence="7">Decapping nuclease</fullName>
        <ecNumber evidence="7">3.6.1.-</ecNumber>
    </recommendedName>
</protein>
<evidence type="ECO:0000256" key="6">
    <source>
        <dbReference type="ARBA" id="ARBA00048124"/>
    </source>
</evidence>
<feature type="non-terminal residue" evidence="9">
    <location>
        <position position="403"/>
    </location>
</feature>
<dbReference type="EC" id="3.6.1.-" evidence="7"/>
<dbReference type="GO" id="GO:0005829">
    <property type="term" value="C:cytosol"/>
    <property type="evidence" value="ECO:0007669"/>
    <property type="project" value="TreeGrafter"/>
</dbReference>
<dbReference type="GO" id="GO:0003723">
    <property type="term" value="F:RNA binding"/>
    <property type="evidence" value="ECO:0007669"/>
    <property type="project" value="UniProtKB-KW"/>
</dbReference>
<name>A0A4P7NR90_PYROR</name>
<dbReference type="InterPro" id="IPR039039">
    <property type="entry name" value="RAI1-like_fam"/>
</dbReference>
<dbReference type="GO" id="GO:0034353">
    <property type="term" value="F:mRNA 5'-diphosphatase activity"/>
    <property type="evidence" value="ECO:0007669"/>
    <property type="project" value="TreeGrafter"/>
</dbReference>
<accession>A0A4P7NR90</accession>
<dbReference type="Proteomes" id="UP000294847">
    <property type="component" value="Chromosome 6"/>
</dbReference>
<evidence type="ECO:0000256" key="4">
    <source>
        <dbReference type="ARBA" id="ARBA00044692"/>
    </source>
</evidence>
<dbReference type="GO" id="GO:0004518">
    <property type="term" value="F:nuclease activity"/>
    <property type="evidence" value="ECO:0007669"/>
    <property type="project" value="UniProtKB-KW"/>
</dbReference>
<evidence type="ECO:0000256" key="1">
    <source>
        <dbReference type="ARBA" id="ARBA00001968"/>
    </source>
</evidence>
<proteinExistence type="inferred from homology"/>
<dbReference type="GO" id="GO:0046872">
    <property type="term" value="F:metal ion binding"/>
    <property type="evidence" value="ECO:0007669"/>
    <property type="project" value="UniProtKB-KW"/>
</dbReference>
<dbReference type="AlphaFoldDB" id="A0A4P7NR90"/>
<comment type="function">
    <text evidence="5">Decapping enzyme for NAD-capped RNAs: specifically hydrolyzes the nicotinamide adenine dinucleotide (NAD) cap from a subset of RNAs by removing the entire NAD moiety from the 5'-end of an NAD-capped RNA. The NAD-cap is present at the 5'-end of some RNAs and snoRNAs. In contrast to the canonical 5'-end N7 methylguanosine (m7G) cap, the NAD cap promotes mRNA decay. Also acts as a non-canonical decapping enzyme that removes the entire cap structure of m7G capped or incompletely capped RNAs. Has decapping activity toward incomplete 5'-end m7G cap mRNAs such as unmethylated 5'-end-capped RNA (cap0), while it has no activity toward 2'-O-ribose methylated m7G cap (cap1). Also possesses RNA 5'-pyrophosphohydrolase activity by hydrolyzing the 5'-end triphosphate to release pyrophosphates. Stimulates exoribonuclease activity of Rat1, allowing it to degrade RNAs with stable secondary structure more effectively.</text>
</comment>
<dbReference type="InterPro" id="IPR013961">
    <property type="entry name" value="RAI1"/>
</dbReference>
<sequence>MSAHVTFQVQPISKFAGPSEPVRRPKEFACFSYDADHKFRLDDSSMKWYYPPRLGADLSEGFESFDKLDEGASAEHIDSLLQTIIAHEQRIGKKIDAHVVTWRGIVTKLMASPYEDRDGPLSQLDLKLCDTNYPFKDCVFIEEDYASRMESKKAQDSEPWKSPIPREVMTFWGEWSSDDFRTFRRNTYLSVVGYKFETLSTIPKPWGETSRDYIEGRELEPTNNKEQYCSVVRTGIGKTILCIGGEVDAIWDSKPSTPGPINWVELKTSAEVRNDRDAANFERKLLKWWIQSFLLGVPKIVVGFRTRDGHLTRVDEMETNVIPANVQQRGRSWNGDTCINFCSAVLDWIRSTMDDDGVWRIRRRARSSVIEMFKIEETGHGRVLTDDFINWRIKLSLGVEPQP</sequence>
<keyword evidence="7" id="KW-0539">Nucleus</keyword>
<keyword evidence="7" id="KW-0378">Hydrolase</keyword>
<reference evidence="9 10" key="1">
    <citation type="journal article" date="2019" name="Mol. Biol. Evol.">
        <title>Blast fungal genomes show frequent chromosomal changes, gene gains and losses, and effector gene turnover.</title>
        <authorList>
            <person name="Gomez Luciano L.B."/>
            <person name="Jason Tsai I."/>
            <person name="Chuma I."/>
            <person name="Tosa Y."/>
            <person name="Chen Y.H."/>
            <person name="Li J.Y."/>
            <person name="Li M.Y."/>
            <person name="Jade Lu M.Y."/>
            <person name="Nakayashiki H."/>
            <person name="Li W.H."/>
        </authorList>
    </citation>
    <scope>NUCLEOTIDE SEQUENCE [LARGE SCALE GENOMIC DNA]</scope>
    <source>
        <strain evidence="9">MZ5-1-6</strain>
    </source>
</reference>
<comment type="cofactor">
    <cofactor evidence="1 7">
        <name>a divalent metal cation</name>
        <dbReference type="ChEBI" id="CHEBI:60240"/>
    </cofactor>
</comment>
<dbReference type="GO" id="GO:0000166">
    <property type="term" value="F:nucleotide binding"/>
    <property type="evidence" value="ECO:0007669"/>
    <property type="project" value="UniProtKB-KW"/>
</dbReference>